<evidence type="ECO:0000313" key="2">
    <source>
        <dbReference type="Proteomes" id="UP000887013"/>
    </source>
</evidence>
<gene>
    <name evidence="1" type="ORF">NPIL_527851</name>
</gene>
<reference evidence="1" key="1">
    <citation type="submission" date="2020-08" db="EMBL/GenBank/DDBJ databases">
        <title>Multicomponent nature underlies the extraordinary mechanical properties of spider dragline silk.</title>
        <authorList>
            <person name="Kono N."/>
            <person name="Nakamura H."/>
            <person name="Mori M."/>
            <person name="Yoshida Y."/>
            <person name="Ohtoshi R."/>
            <person name="Malay A.D."/>
            <person name="Moran D.A.P."/>
            <person name="Tomita M."/>
            <person name="Numata K."/>
            <person name="Arakawa K."/>
        </authorList>
    </citation>
    <scope>NUCLEOTIDE SEQUENCE</scope>
</reference>
<dbReference type="EMBL" id="BMAW01017926">
    <property type="protein sequence ID" value="GFT56129.1"/>
    <property type="molecule type" value="Genomic_DNA"/>
</dbReference>
<sequence>MWDAIEVPRLSHLLFTLTALRDNGLLQARVLTTISSPAITYTGRDMATTTCCKYYGLGIVFTSIERFRVRHHSDGNCEGKCNLWRLGVFIFQSGHIGNSKGFALITLCLPNKWIEV</sequence>
<proteinExistence type="predicted"/>
<protein>
    <submittedName>
        <fullName evidence="1">Uncharacterized protein</fullName>
    </submittedName>
</protein>
<dbReference type="Proteomes" id="UP000887013">
    <property type="component" value="Unassembled WGS sequence"/>
</dbReference>
<comment type="caution">
    <text evidence="1">The sequence shown here is derived from an EMBL/GenBank/DDBJ whole genome shotgun (WGS) entry which is preliminary data.</text>
</comment>
<accession>A0A8X6TX83</accession>
<keyword evidence="2" id="KW-1185">Reference proteome</keyword>
<name>A0A8X6TX83_NEPPI</name>
<dbReference type="AlphaFoldDB" id="A0A8X6TX83"/>
<evidence type="ECO:0000313" key="1">
    <source>
        <dbReference type="EMBL" id="GFT56129.1"/>
    </source>
</evidence>
<organism evidence="1 2">
    <name type="scientific">Nephila pilipes</name>
    <name type="common">Giant wood spider</name>
    <name type="synonym">Nephila maculata</name>
    <dbReference type="NCBI Taxonomy" id="299642"/>
    <lineage>
        <taxon>Eukaryota</taxon>
        <taxon>Metazoa</taxon>
        <taxon>Ecdysozoa</taxon>
        <taxon>Arthropoda</taxon>
        <taxon>Chelicerata</taxon>
        <taxon>Arachnida</taxon>
        <taxon>Araneae</taxon>
        <taxon>Araneomorphae</taxon>
        <taxon>Entelegynae</taxon>
        <taxon>Araneoidea</taxon>
        <taxon>Nephilidae</taxon>
        <taxon>Nephila</taxon>
    </lineage>
</organism>